<keyword evidence="3" id="KW-1185">Reference proteome</keyword>
<dbReference type="InterPro" id="IPR045792">
    <property type="entry name" value="DUF6036"/>
</dbReference>
<organism evidence="2 3">
    <name type="scientific">Pedobacter segetis</name>
    <dbReference type="NCBI Taxonomy" id="2793069"/>
    <lineage>
        <taxon>Bacteria</taxon>
        <taxon>Pseudomonadati</taxon>
        <taxon>Bacteroidota</taxon>
        <taxon>Sphingobacteriia</taxon>
        <taxon>Sphingobacteriales</taxon>
        <taxon>Sphingobacteriaceae</taxon>
        <taxon>Pedobacter</taxon>
    </lineage>
</organism>
<dbReference type="Proteomes" id="UP000660024">
    <property type="component" value="Unassembled WGS sequence"/>
</dbReference>
<evidence type="ECO:0000313" key="3">
    <source>
        <dbReference type="Proteomes" id="UP000660024"/>
    </source>
</evidence>
<dbReference type="Gene3D" id="3.30.460.40">
    <property type="match status" value="1"/>
</dbReference>
<dbReference type="InterPro" id="IPR043519">
    <property type="entry name" value="NT_sf"/>
</dbReference>
<reference evidence="2 3" key="1">
    <citation type="submission" date="2020-12" db="EMBL/GenBank/DDBJ databases">
        <title>Bacterial novel species Pedobacter sp. SD-b isolated from soil.</title>
        <authorList>
            <person name="Jung H.-Y."/>
        </authorList>
    </citation>
    <scope>NUCLEOTIDE SEQUENCE [LARGE SCALE GENOMIC DNA]</scope>
    <source>
        <strain evidence="2 3">SD-b</strain>
    </source>
</reference>
<dbReference type="RefSeq" id="WP_200584998.1">
    <property type="nucleotide sequence ID" value="NZ_JAEHFY010000005.1"/>
</dbReference>
<accession>A0ABS1BH87</accession>
<comment type="caution">
    <text evidence="2">The sequence shown here is derived from an EMBL/GenBank/DDBJ whole genome shotgun (WGS) entry which is preliminary data.</text>
</comment>
<evidence type="ECO:0000313" key="2">
    <source>
        <dbReference type="EMBL" id="MBK0382215.1"/>
    </source>
</evidence>
<gene>
    <name evidence="2" type="ORF">I5M32_04515</name>
</gene>
<sequence>MSNIFNQDFRDFLEALNGAEVNYILVGGFSVILHGYSRTTGDMDIWVRKSAENYQKIKKAFLNFGMPVFDMTEANFLGHPNWDVFTFGVPPSAIDIMVKLKGLEFEDCFLKAVDFEDDGLLIKCIQFDDLIKAKNATSRPKDINDIQNLTKKAKI</sequence>
<dbReference type="Pfam" id="PF19502">
    <property type="entry name" value="DUF6036"/>
    <property type="match status" value="1"/>
</dbReference>
<dbReference type="SUPFAM" id="SSF81301">
    <property type="entry name" value="Nucleotidyltransferase"/>
    <property type="match status" value="1"/>
</dbReference>
<name>A0ABS1BH87_9SPHI</name>
<evidence type="ECO:0000259" key="1">
    <source>
        <dbReference type="Pfam" id="PF19502"/>
    </source>
</evidence>
<dbReference type="EMBL" id="JAEHFY010000005">
    <property type="protein sequence ID" value="MBK0382215.1"/>
    <property type="molecule type" value="Genomic_DNA"/>
</dbReference>
<feature type="domain" description="DUF6036" evidence="1">
    <location>
        <begin position="19"/>
        <end position="148"/>
    </location>
</feature>
<protein>
    <recommendedName>
        <fullName evidence="1">DUF6036 domain-containing protein</fullName>
    </recommendedName>
</protein>
<proteinExistence type="predicted"/>